<keyword evidence="2" id="KW-1185">Reference proteome</keyword>
<comment type="caution">
    <text evidence="1">The sequence shown here is derived from an EMBL/GenBank/DDBJ whole genome shotgun (WGS) entry which is preliminary data.</text>
</comment>
<dbReference type="AlphaFoldDB" id="A0A834XMD2"/>
<evidence type="ECO:0000313" key="1">
    <source>
        <dbReference type="EMBL" id="KAF7989532.1"/>
    </source>
</evidence>
<reference evidence="1 2" key="1">
    <citation type="submission" date="2020-08" db="EMBL/GenBank/DDBJ databases">
        <title>Aphidius gifuensis genome sequencing and assembly.</title>
        <authorList>
            <person name="Du Z."/>
        </authorList>
    </citation>
    <scope>NUCLEOTIDE SEQUENCE [LARGE SCALE GENOMIC DNA]</scope>
    <source>
        <strain evidence="1">YNYX2018</strain>
        <tissue evidence="1">Adults</tissue>
    </source>
</reference>
<gene>
    <name evidence="1" type="ORF">HCN44_008206</name>
</gene>
<organism evidence="1 2">
    <name type="scientific">Aphidius gifuensis</name>
    <name type="common">Parasitoid wasp</name>
    <dbReference type="NCBI Taxonomy" id="684658"/>
    <lineage>
        <taxon>Eukaryota</taxon>
        <taxon>Metazoa</taxon>
        <taxon>Ecdysozoa</taxon>
        <taxon>Arthropoda</taxon>
        <taxon>Hexapoda</taxon>
        <taxon>Insecta</taxon>
        <taxon>Pterygota</taxon>
        <taxon>Neoptera</taxon>
        <taxon>Endopterygota</taxon>
        <taxon>Hymenoptera</taxon>
        <taxon>Apocrita</taxon>
        <taxon>Ichneumonoidea</taxon>
        <taxon>Braconidae</taxon>
        <taxon>Aphidiinae</taxon>
        <taxon>Aphidius</taxon>
    </lineage>
</organism>
<dbReference type="EMBL" id="JACMRX010000005">
    <property type="protein sequence ID" value="KAF7989532.1"/>
    <property type="molecule type" value="Genomic_DNA"/>
</dbReference>
<dbReference type="Proteomes" id="UP000639338">
    <property type="component" value="Unassembled WGS sequence"/>
</dbReference>
<sequence length="148" mass="16722">MTKLMKPTTIKTKANGQNTTSWGDNGDTGVVGLIKARRNSIFKIDRLWSDAGDFVDTVFYNLGLTGENLDECTTKVLEILIPSHEIAPVEIQNCYNTYLNYTFMNTNISTNQTLVDAHIKLRRCIIIVTENFERAVMKAINRISDCEL</sequence>
<proteinExistence type="predicted"/>
<accession>A0A834XMD2</accession>
<evidence type="ECO:0000313" key="2">
    <source>
        <dbReference type="Proteomes" id="UP000639338"/>
    </source>
</evidence>
<name>A0A834XMD2_APHGI</name>
<protein>
    <submittedName>
        <fullName evidence="1">Uncharacterized protein</fullName>
    </submittedName>
</protein>